<keyword evidence="1" id="KW-0812">Transmembrane</keyword>
<evidence type="ECO:0000256" key="1">
    <source>
        <dbReference type="SAM" id="Phobius"/>
    </source>
</evidence>
<gene>
    <name evidence="2" type="ORF">CMASS_04830</name>
</gene>
<feature type="transmembrane region" description="Helical" evidence="1">
    <location>
        <begin position="53"/>
        <end position="73"/>
    </location>
</feature>
<keyword evidence="1" id="KW-1133">Transmembrane helix</keyword>
<evidence type="ECO:0000313" key="2">
    <source>
        <dbReference type="EMBL" id="WCZ32413.1"/>
    </source>
</evidence>
<proteinExistence type="predicted"/>
<keyword evidence="3" id="KW-1185">Reference proteome</keyword>
<keyword evidence="1" id="KW-0472">Membrane</keyword>
<name>A0ABY7U9I6_9CORY</name>
<accession>A0ABY7U9I6</accession>
<protein>
    <submittedName>
        <fullName evidence="2">Uncharacterized protein</fullName>
    </submittedName>
</protein>
<evidence type="ECO:0000313" key="3">
    <source>
        <dbReference type="Proteomes" id="UP001220064"/>
    </source>
</evidence>
<dbReference type="EMBL" id="CP063189">
    <property type="protein sequence ID" value="WCZ32413.1"/>
    <property type="molecule type" value="Genomic_DNA"/>
</dbReference>
<sequence>MAECIQPILDKLPEFDEALGEVIGAIDLESLGKTIATVVLPVLETIAPYNDEIVIAIGILVGAIEGIGLVLTVIEAGPIALIVAAIGAVVLAVTTDYREPETFQNILDRIGNWA</sequence>
<dbReference type="Proteomes" id="UP001220064">
    <property type="component" value="Chromosome"/>
</dbReference>
<feature type="transmembrane region" description="Helical" evidence="1">
    <location>
        <begin position="79"/>
        <end position="97"/>
    </location>
</feature>
<reference evidence="2 3" key="1">
    <citation type="submission" date="2020-10" db="EMBL/GenBank/DDBJ databases">
        <title>Complete genome sequence of Corynebacterium massiliense DSM 45435, type strain of Corynebacterium massiliense.</title>
        <authorList>
            <person name="Busche T."/>
            <person name="Kalinowski J."/>
            <person name="Ruckert C."/>
        </authorList>
    </citation>
    <scope>NUCLEOTIDE SEQUENCE [LARGE SCALE GENOMIC DNA]</scope>
    <source>
        <strain evidence="2 3">DSM 45435</strain>
    </source>
</reference>
<organism evidence="2 3">
    <name type="scientific">Corynebacterium massiliense DSM 45435</name>
    <dbReference type="NCBI Taxonomy" id="1121364"/>
    <lineage>
        <taxon>Bacteria</taxon>
        <taxon>Bacillati</taxon>
        <taxon>Actinomycetota</taxon>
        <taxon>Actinomycetes</taxon>
        <taxon>Mycobacteriales</taxon>
        <taxon>Corynebacteriaceae</taxon>
        <taxon>Corynebacterium</taxon>
    </lineage>
</organism>